<protein>
    <recommendedName>
        <fullName evidence="5">Tryptophan-associated transmembrane protein (Trp_oprn_chp)</fullName>
    </recommendedName>
</protein>
<dbReference type="OrthoDB" id="3298627at2"/>
<dbReference type="Proteomes" id="UP000199645">
    <property type="component" value="Unassembled WGS sequence"/>
</dbReference>
<reference evidence="3 4" key="1">
    <citation type="submission" date="2016-10" db="EMBL/GenBank/DDBJ databases">
        <authorList>
            <person name="de Groot N.N."/>
        </authorList>
    </citation>
    <scope>NUCLEOTIDE SEQUENCE [LARGE SCALE GENOMIC DNA]</scope>
    <source>
        <strain evidence="3 4">DSM 43019</strain>
    </source>
</reference>
<dbReference type="EMBL" id="FONV01000017">
    <property type="protein sequence ID" value="SFF66964.1"/>
    <property type="molecule type" value="Genomic_DNA"/>
</dbReference>
<evidence type="ECO:0000256" key="2">
    <source>
        <dbReference type="SAM" id="Phobius"/>
    </source>
</evidence>
<feature type="region of interest" description="Disordered" evidence="1">
    <location>
        <begin position="189"/>
        <end position="229"/>
    </location>
</feature>
<feature type="transmembrane region" description="Helical" evidence="2">
    <location>
        <begin position="20"/>
        <end position="46"/>
    </location>
</feature>
<evidence type="ECO:0000313" key="3">
    <source>
        <dbReference type="EMBL" id="SFF66964.1"/>
    </source>
</evidence>
<keyword evidence="4" id="KW-1185">Reference proteome</keyword>
<dbReference type="STRING" id="35752.SAMN05421541_11764"/>
<feature type="transmembrane region" description="Helical" evidence="2">
    <location>
        <begin position="66"/>
        <end position="96"/>
    </location>
</feature>
<keyword evidence="2" id="KW-0812">Transmembrane</keyword>
<accession>A0A1I2KJ30</accession>
<evidence type="ECO:0000313" key="4">
    <source>
        <dbReference type="Proteomes" id="UP000199645"/>
    </source>
</evidence>
<keyword evidence="2" id="KW-0472">Membrane</keyword>
<proteinExistence type="predicted"/>
<organism evidence="3 4">
    <name type="scientific">Actinoplanes philippinensis</name>
    <dbReference type="NCBI Taxonomy" id="35752"/>
    <lineage>
        <taxon>Bacteria</taxon>
        <taxon>Bacillati</taxon>
        <taxon>Actinomycetota</taxon>
        <taxon>Actinomycetes</taxon>
        <taxon>Micromonosporales</taxon>
        <taxon>Micromonosporaceae</taxon>
        <taxon>Actinoplanes</taxon>
    </lineage>
</organism>
<evidence type="ECO:0008006" key="5">
    <source>
        <dbReference type="Google" id="ProtNLM"/>
    </source>
</evidence>
<dbReference type="AlphaFoldDB" id="A0A1I2KJ30"/>
<dbReference type="RefSeq" id="WP_093620714.1">
    <property type="nucleotide sequence ID" value="NZ_BOMT01000081.1"/>
</dbReference>
<feature type="transmembrane region" description="Helical" evidence="2">
    <location>
        <begin position="150"/>
        <end position="174"/>
    </location>
</feature>
<name>A0A1I2KJ30_9ACTN</name>
<evidence type="ECO:0000256" key="1">
    <source>
        <dbReference type="SAM" id="MobiDB-lite"/>
    </source>
</evidence>
<sequence>MSYAVPTPLVTAPPPARRPVPVATAVALLWAMAAAGLTYAIGMVAVTPGVVGRFRDAAAGSDAADGFVAVLWLVAVLALVLSLLVTALFVVLGIALRRGSRLGRGVTLGVAALGVLTGCGTLAILAAQRAGDAAPGTLSAALNSAYPDGWIVLNVIVASAQVLAYLVVGVLVLVSPREFFGHSASPEWANPQTKPFVTGGSEPDQFSGPAVAPKSTSNLEDEFWSRPHE</sequence>
<gene>
    <name evidence="3" type="ORF">SAMN05421541_11764</name>
</gene>
<keyword evidence="2" id="KW-1133">Transmembrane helix</keyword>
<feature type="transmembrane region" description="Helical" evidence="2">
    <location>
        <begin position="108"/>
        <end position="130"/>
    </location>
</feature>